<feature type="domain" description="Succinyl-CoA synthetase-like flavodoxin" evidence="5">
    <location>
        <begin position="70"/>
        <end position="205"/>
    </location>
</feature>
<dbReference type="PANTHER" id="PTHR43334">
    <property type="entry name" value="ACETATE--COA LIGASE [ADP-FORMING]"/>
    <property type="match status" value="1"/>
</dbReference>
<dbReference type="PATRIC" id="fig|1225564.3.peg.8"/>
<dbReference type="SUPFAM" id="SSF52210">
    <property type="entry name" value="Succinyl-CoA synthetase domains"/>
    <property type="match status" value="2"/>
</dbReference>
<evidence type="ECO:0000259" key="5">
    <source>
        <dbReference type="Pfam" id="PF13607"/>
    </source>
</evidence>
<dbReference type="GO" id="GO:0006099">
    <property type="term" value="P:tricarboxylic acid cycle"/>
    <property type="evidence" value="ECO:0007669"/>
    <property type="project" value="UniProtKB-KW"/>
</dbReference>
<dbReference type="SUPFAM" id="SSF51735">
    <property type="entry name" value="NAD(P)-binding Rossmann-fold domains"/>
    <property type="match status" value="1"/>
</dbReference>
<dbReference type="PANTHER" id="PTHR43334:SF1">
    <property type="entry name" value="3-HYDROXYPROPIONATE--COA LIGASE [ADP-FORMING]"/>
    <property type="match status" value="1"/>
</dbReference>
<dbReference type="GO" id="GO:0016874">
    <property type="term" value="F:ligase activity"/>
    <property type="evidence" value="ECO:0007669"/>
    <property type="project" value="UniProtKB-KW"/>
</dbReference>
<comment type="caution">
    <text evidence="6">The sequence shown here is derived from an EMBL/GenBank/DDBJ whole genome shotgun (WGS) entry which is preliminary data.</text>
</comment>
<gene>
    <name evidence="6" type="ORF">AA309_00040</name>
</gene>
<proteinExistence type="predicted"/>
<evidence type="ECO:0000256" key="2">
    <source>
        <dbReference type="ARBA" id="ARBA00022598"/>
    </source>
</evidence>
<dbReference type="Gene3D" id="3.30.1490.20">
    <property type="entry name" value="ATP-grasp fold, A domain"/>
    <property type="match status" value="1"/>
</dbReference>
<protein>
    <recommendedName>
        <fullName evidence="5">Succinyl-CoA synthetase-like flavodoxin domain-containing protein</fullName>
    </recommendedName>
</protein>
<accession>A0A0H1RIR3</accession>
<dbReference type="Pfam" id="PF13607">
    <property type="entry name" value="Succ_CoA_lig"/>
    <property type="match status" value="1"/>
</dbReference>
<dbReference type="EMBL" id="LCYG01000001">
    <property type="protein sequence ID" value="KLK95088.1"/>
    <property type="molecule type" value="Genomic_DNA"/>
</dbReference>
<dbReference type="Gene3D" id="3.40.50.720">
    <property type="entry name" value="NAD(P)-binding Rossmann-like Domain"/>
    <property type="match status" value="1"/>
</dbReference>
<keyword evidence="4" id="KW-0067">ATP-binding</keyword>
<evidence type="ECO:0000313" key="7">
    <source>
        <dbReference type="Proteomes" id="UP000035489"/>
    </source>
</evidence>
<evidence type="ECO:0000313" key="6">
    <source>
        <dbReference type="EMBL" id="KLK95088.1"/>
    </source>
</evidence>
<keyword evidence="3" id="KW-0547">Nucleotide-binding</keyword>
<evidence type="ECO:0000256" key="4">
    <source>
        <dbReference type="ARBA" id="ARBA00022840"/>
    </source>
</evidence>
<organism evidence="6 7">
    <name type="scientific">Microvirga vignae</name>
    <dbReference type="NCBI Taxonomy" id="1225564"/>
    <lineage>
        <taxon>Bacteria</taxon>
        <taxon>Pseudomonadati</taxon>
        <taxon>Pseudomonadota</taxon>
        <taxon>Alphaproteobacteria</taxon>
        <taxon>Hyphomicrobiales</taxon>
        <taxon>Methylobacteriaceae</taxon>
        <taxon>Microvirga</taxon>
    </lineage>
</organism>
<dbReference type="Gene3D" id="3.40.50.261">
    <property type="entry name" value="Succinyl-CoA synthetase domains"/>
    <property type="match status" value="2"/>
</dbReference>
<name>A0A0H1RIR3_9HYPH</name>
<dbReference type="InterPro" id="IPR016102">
    <property type="entry name" value="Succinyl-CoA_synth-like"/>
</dbReference>
<keyword evidence="1" id="KW-0816">Tricarboxylic acid cycle</keyword>
<dbReference type="InterPro" id="IPR032875">
    <property type="entry name" value="Succ_CoA_lig_flav_dom"/>
</dbReference>
<dbReference type="InterPro" id="IPR013815">
    <property type="entry name" value="ATP_grasp_subdomain_1"/>
</dbReference>
<sequence>MIDEALEIGTRYFVCVTAGFSETGEEGRLLEKQLRDRVRAAGARLVGPNCVGLYDAAADLACTAFWTLSPGDIGVISQSGGLIVELGLRLPRENLGISRAVSVGNQADLTVAEFIESFAIDPNTRVITAYVEEFREGRRMFEAIEYARTLGKEVILVAPRASEAVGRSVASHTGSMVSNEDVLASTCAELDVLRVRGVGDLVLALRGLNAPARAHGRRVAVVADGGGSATLGTDAAVAEGLEVPAFSIELAAQLADITSSGSSVGNPVDLVGALDLAVFQPVIKAIASSGEVDGILLNGAFNNVAGAIAEAEAAVAANIRGACNGSGVALSIATMITDEPAMVAFAADRVPVFDFPTEAARCLALGRLRHPTRKLPMIGATREYVGDTDYLASRNALAASGIAFTQAIHACNADEAAVAASTIGYPVVLKALGSLHKSDSGAVVIGVQDEASLRAKIETLTSRLKPTGFSIEEMIVERDGVELLIGGIRDPAFGPTVVVAAGGTKTEIWRDRAVSLAPVDENIARRMLATLRVAPLFAGFRGGSPLDVHGIARAVEAISHFMSNHYNVIEAEVNPLIVGPRRCVAVDARIVTAR</sequence>
<dbReference type="GO" id="GO:0005524">
    <property type="term" value="F:ATP binding"/>
    <property type="evidence" value="ECO:0007669"/>
    <property type="project" value="UniProtKB-KW"/>
</dbReference>
<dbReference type="STRING" id="1225564.AA309_00040"/>
<dbReference type="AlphaFoldDB" id="A0A0H1RIR3"/>
<keyword evidence="7" id="KW-1185">Reference proteome</keyword>
<dbReference type="Proteomes" id="UP000035489">
    <property type="component" value="Unassembled WGS sequence"/>
</dbReference>
<evidence type="ECO:0000256" key="1">
    <source>
        <dbReference type="ARBA" id="ARBA00022532"/>
    </source>
</evidence>
<dbReference type="InterPro" id="IPR051538">
    <property type="entry name" value="Acyl-CoA_Synth/Transferase"/>
</dbReference>
<dbReference type="Pfam" id="PF13549">
    <property type="entry name" value="ATP-grasp_5"/>
    <property type="match status" value="1"/>
</dbReference>
<dbReference type="InterPro" id="IPR036291">
    <property type="entry name" value="NAD(P)-bd_dom_sf"/>
</dbReference>
<dbReference type="Gene3D" id="3.30.470.20">
    <property type="entry name" value="ATP-grasp fold, B domain"/>
    <property type="match status" value="1"/>
</dbReference>
<reference evidence="6 7" key="1">
    <citation type="submission" date="2015-05" db="EMBL/GenBank/DDBJ databases">
        <title>Draft genome sequence of Microvirga vignae strain BR3299, a novel nitrogen fixing bacteria isolated from Brazil semi-aired region.</title>
        <authorList>
            <person name="Zilli J.E."/>
            <person name="Passos S.R."/>
            <person name="Leite J."/>
            <person name="Baldani J.I."/>
            <person name="Xavier G.R."/>
            <person name="Rumjaneck N.G."/>
            <person name="Simoes-Araujo J.L."/>
        </authorList>
    </citation>
    <scope>NUCLEOTIDE SEQUENCE [LARGE SCALE GENOMIC DNA]</scope>
    <source>
        <strain evidence="6 7">BR3299</strain>
    </source>
</reference>
<dbReference type="SUPFAM" id="SSF56059">
    <property type="entry name" value="Glutathione synthetase ATP-binding domain-like"/>
    <property type="match status" value="1"/>
</dbReference>
<keyword evidence="2" id="KW-0436">Ligase</keyword>
<evidence type="ECO:0000256" key="3">
    <source>
        <dbReference type="ARBA" id="ARBA00022741"/>
    </source>
</evidence>